<keyword evidence="2" id="KW-1185">Reference proteome</keyword>
<comment type="caution">
    <text evidence="1">The sequence shown here is derived from an EMBL/GenBank/DDBJ whole genome shotgun (WGS) entry which is preliminary data.</text>
</comment>
<dbReference type="PANTHER" id="PTHR31379:SF1">
    <property type="entry name" value="F-BOX C PROTEIN-RELATED"/>
    <property type="match status" value="1"/>
</dbReference>
<dbReference type="AlphaFoldDB" id="A0A2G5VHA6"/>
<dbReference type="EMBL" id="PDUG01000001">
    <property type="protein sequence ID" value="PIC51189.1"/>
    <property type="molecule type" value="Genomic_DNA"/>
</dbReference>
<accession>A0A2G5VHA6</accession>
<proteinExistence type="predicted"/>
<dbReference type="Proteomes" id="UP000230233">
    <property type="component" value="Chromosome I"/>
</dbReference>
<evidence type="ECO:0000313" key="1">
    <source>
        <dbReference type="EMBL" id="PIC51189.1"/>
    </source>
</evidence>
<gene>
    <name evidence="1" type="primary">Cnig_chr_I.g180</name>
    <name evidence="1" type="ORF">B9Z55_000180</name>
</gene>
<evidence type="ECO:0008006" key="3">
    <source>
        <dbReference type="Google" id="ProtNLM"/>
    </source>
</evidence>
<dbReference type="Pfam" id="PF12078">
    <property type="entry name" value="DUF3557"/>
    <property type="match status" value="1"/>
</dbReference>
<dbReference type="PANTHER" id="PTHR31379">
    <property type="entry name" value="F-BOX C PROTEIN-RELATED-RELATED"/>
    <property type="match status" value="1"/>
</dbReference>
<protein>
    <recommendedName>
        <fullName evidence="3">DUF38 domain-containing protein</fullName>
    </recommendedName>
</protein>
<dbReference type="OrthoDB" id="5910972at2759"/>
<evidence type="ECO:0000313" key="2">
    <source>
        <dbReference type="Proteomes" id="UP000230233"/>
    </source>
</evidence>
<organism evidence="1 2">
    <name type="scientific">Caenorhabditis nigoni</name>
    <dbReference type="NCBI Taxonomy" id="1611254"/>
    <lineage>
        <taxon>Eukaryota</taxon>
        <taxon>Metazoa</taxon>
        <taxon>Ecdysozoa</taxon>
        <taxon>Nematoda</taxon>
        <taxon>Chromadorea</taxon>
        <taxon>Rhabditida</taxon>
        <taxon>Rhabditina</taxon>
        <taxon>Rhabditomorpha</taxon>
        <taxon>Rhabditoidea</taxon>
        <taxon>Rhabditidae</taxon>
        <taxon>Peloderinae</taxon>
        <taxon>Caenorhabditis</taxon>
    </lineage>
</organism>
<sequence length="358" mass="42052">MELKPMVFCDTKTVLTYMEANFRFNLALKIPSIRKAEKAAPLIITRLEIYETRIVINDTEYKMKVWRECQADAGLYNGEVDDDADEFGYKISINESMQPGDIKLVYDGSKRRRRGWLRYDCPERMYQRPCNHFIRLYVSGSMTQFPHTNMKMHHLIRRLLTIFIGNRSGECIIKNIDLKDDVLRWPKDGRKVILQNVEIGEYTPFKFDALHSIVDPNVPISRLKTIVSNFQRRILDHSLLKNVEHLVLSNSLEILFRSDLFSMQTQKVSFTHSCSIERSLQRLISTLMEKPRPIGLCYSIRVRSKMNLNIINHPKELEKSKDCMKLEMGDDAIVVIQYVEEKKKTWLNIEIVPKKKKF</sequence>
<dbReference type="InterPro" id="IPR021942">
    <property type="entry name" value="DUF3557"/>
</dbReference>
<name>A0A2G5VHA6_9PELO</name>
<reference evidence="2" key="1">
    <citation type="submission" date="2017-10" db="EMBL/GenBank/DDBJ databases">
        <title>Rapid genome shrinkage in a self-fertile nematode reveals novel sperm competition proteins.</title>
        <authorList>
            <person name="Yin D."/>
            <person name="Schwarz E.M."/>
            <person name="Thomas C.G."/>
            <person name="Felde R.L."/>
            <person name="Korf I.F."/>
            <person name="Cutter A.D."/>
            <person name="Schartner C.M."/>
            <person name="Ralston E.J."/>
            <person name="Meyer B.J."/>
            <person name="Haag E.S."/>
        </authorList>
    </citation>
    <scope>NUCLEOTIDE SEQUENCE [LARGE SCALE GENOMIC DNA]</scope>
    <source>
        <strain evidence="2">JU1422</strain>
    </source>
</reference>